<evidence type="ECO:0000313" key="1">
    <source>
        <dbReference type="EMBL" id="KNZ47171.1"/>
    </source>
</evidence>
<dbReference type="AlphaFoldDB" id="A0A0L6UF63"/>
<organism evidence="1 2">
    <name type="scientific">Puccinia sorghi</name>
    <dbReference type="NCBI Taxonomy" id="27349"/>
    <lineage>
        <taxon>Eukaryota</taxon>
        <taxon>Fungi</taxon>
        <taxon>Dikarya</taxon>
        <taxon>Basidiomycota</taxon>
        <taxon>Pucciniomycotina</taxon>
        <taxon>Pucciniomycetes</taxon>
        <taxon>Pucciniales</taxon>
        <taxon>Pucciniaceae</taxon>
        <taxon>Puccinia</taxon>
    </lineage>
</organism>
<dbReference type="VEuPathDB" id="FungiDB:VP01_6630g1"/>
<gene>
    <name evidence="1" type="ORF">VP01_6630g1</name>
</gene>
<protein>
    <submittedName>
        <fullName evidence="1">Uncharacterized protein</fullName>
    </submittedName>
</protein>
<dbReference type="EMBL" id="LAVV01011975">
    <property type="protein sequence ID" value="KNZ47171.1"/>
    <property type="molecule type" value="Genomic_DNA"/>
</dbReference>
<evidence type="ECO:0000313" key="2">
    <source>
        <dbReference type="Proteomes" id="UP000037035"/>
    </source>
</evidence>
<comment type="caution">
    <text evidence="1">The sequence shown here is derived from an EMBL/GenBank/DDBJ whole genome shotgun (WGS) entry which is preliminary data.</text>
</comment>
<accession>A0A0L6UF63</accession>
<dbReference type="Proteomes" id="UP000037035">
    <property type="component" value="Unassembled WGS sequence"/>
</dbReference>
<keyword evidence="2" id="KW-1185">Reference proteome</keyword>
<name>A0A0L6UF63_9BASI</name>
<sequence>MDLLQRQLADLAAQTDTITDSRSNLTGLEAQQPRLSYTRSKIIFVLGNSTSDAAKWAYLELPTPQGKPFPDTFLTQREIAMPNELQTIRQTSSIMAYTQKFNLQVHQSGWDDTVLISLYNNERRTFKLVYHPTHK</sequence>
<dbReference type="OrthoDB" id="5552562at2759"/>
<proteinExistence type="predicted"/>
<reference evidence="1 2" key="1">
    <citation type="submission" date="2015-08" db="EMBL/GenBank/DDBJ databases">
        <title>Next Generation Sequencing and Analysis of the Genome of Puccinia sorghi L Schw, the Causal Agent of Maize Common Rust.</title>
        <authorList>
            <person name="Rochi L."/>
            <person name="Burguener G."/>
            <person name="Darino M."/>
            <person name="Turjanski A."/>
            <person name="Kreff E."/>
            <person name="Dieguez M.J."/>
            <person name="Sacco F."/>
        </authorList>
    </citation>
    <scope>NUCLEOTIDE SEQUENCE [LARGE SCALE GENOMIC DNA]</scope>
    <source>
        <strain evidence="1 2">RO10H11247</strain>
    </source>
</reference>